<comment type="caution">
    <text evidence="2">The sequence shown here is derived from an EMBL/GenBank/DDBJ whole genome shotgun (WGS) entry which is preliminary data.</text>
</comment>
<sequence length="527" mass="60337">MGSDHLRREPVRQFATQHTLHIGNLDGLSPIKPIPNAGLVQAPLSLIQNILLSIQSQLGISEMVLTDADQRILFQRYRRCYLQQWTEIVNYYCYEDDSLPNTYIFNGYDEADLGSELILDLLNPYLCRETVHVHIERLCKMLSQASSIESCVGRYLGRGPLKNSEKWLKDLLWDLCYQSTIYVCQFVKEEGFKKLIDLGDYMVVNHKRRGYTFHDTWIKIVRKILMCKEVRYQSFVTPLIGPCLLIVLRLALGHHEYSPLNHVRVSQHLTRPAGRYFYWRRKCQSSIQMPNVLLQNTRQHAHSVRFRTKCFEIVTLVIKWGVSGWNTAEKCLLHETNKITSPQESVLNSPSESMIIAQLWAIELASMVTEMGVGESTKFIISTKKMVDVLATQTPITQSIYSKDRDGLLIFFKPPARYSWKYFTAMLETLVTFENNAPKGDGNQAVRTLLTCGPSPTLGSSIRQIHLNCQDVALTRFTSKLYQYLPLLPTYYSPITQRSCAESRDNSNALGKSTPHGTQDDSGIHII</sequence>
<evidence type="ECO:0000256" key="1">
    <source>
        <dbReference type="SAM" id="MobiDB-lite"/>
    </source>
</evidence>
<keyword evidence="3" id="KW-1185">Reference proteome</keyword>
<protein>
    <submittedName>
        <fullName evidence="2">Uncharacterized protein</fullName>
    </submittedName>
</protein>
<accession>A0ABQ8FNZ7</accession>
<evidence type="ECO:0000313" key="3">
    <source>
        <dbReference type="Proteomes" id="UP001648503"/>
    </source>
</evidence>
<evidence type="ECO:0000313" key="2">
    <source>
        <dbReference type="EMBL" id="KAH6601572.1"/>
    </source>
</evidence>
<feature type="compositionally biased region" description="Polar residues" evidence="1">
    <location>
        <begin position="503"/>
        <end position="517"/>
    </location>
</feature>
<proteinExistence type="predicted"/>
<reference evidence="2 3" key="1">
    <citation type="submission" date="2021-02" db="EMBL/GenBank/DDBJ databases">
        <title>Variation within the Batrachochytrium salamandrivorans European outbreak.</title>
        <authorList>
            <person name="Kelly M."/>
            <person name="Pasmans F."/>
            <person name="Shea T.P."/>
            <person name="Munoz J.F."/>
            <person name="Carranza S."/>
            <person name="Cuomo C.A."/>
            <person name="Martel A."/>
        </authorList>
    </citation>
    <scope>NUCLEOTIDE SEQUENCE [LARGE SCALE GENOMIC DNA]</scope>
    <source>
        <strain evidence="2 3">AMFP18/2</strain>
    </source>
</reference>
<name>A0ABQ8FNZ7_9FUNG</name>
<gene>
    <name evidence="2" type="ORF">BASA50_001520</name>
</gene>
<dbReference type="Proteomes" id="UP001648503">
    <property type="component" value="Unassembled WGS sequence"/>
</dbReference>
<dbReference type="EMBL" id="JAFCIX010000003">
    <property type="protein sequence ID" value="KAH6601572.1"/>
    <property type="molecule type" value="Genomic_DNA"/>
</dbReference>
<feature type="compositionally biased region" description="Basic and acidic residues" evidence="1">
    <location>
        <begin position="518"/>
        <end position="527"/>
    </location>
</feature>
<organism evidence="2 3">
    <name type="scientific">Batrachochytrium salamandrivorans</name>
    <dbReference type="NCBI Taxonomy" id="1357716"/>
    <lineage>
        <taxon>Eukaryota</taxon>
        <taxon>Fungi</taxon>
        <taxon>Fungi incertae sedis</taxon>
        <taxon>Chytridiomycota</taxon>
        <taxon>Chytridiomycota incertae sedis</taxon>
        <taxon>Chytridiomycetes</taxon>
        <taxon>Rhizophydiales</taxon>
        <taxon>Rhizophydiales incertae sedis</taxon>
        <taxon>Batrachochytrium</taxon>
    </lineage>
</organism>
<feature type="region of interest" description="Disordered" evidence="1">
    <location>
        <begin position="503"/>
        <end position="527"/>
    </location>
</feature>